<dbReference type="EMBL" id="JAJJMB010001716">
    <property type="protein sequence ID" value="KAI3955770.1"/>
    <property type="molecule type" value="Genomic_DNA"/>
</dbReference>
<evidence type="ECO:0000256" key="8">
    <source>
        <dbReference type="ARBA" id="ARBA00022759"/>
    </source>
</evidence>
<dbReference type="Pfam" id="PF23023">
    <property type="entry name" value="Anti-Pycsar_Apyc1"/>
    <property type="match status" value="1"/>
</dbReference>
<evidence type="ECO:0000256" key="9">
    <source>
        <dbReference type="ARBA" id="ARBA00022801"/>
    </source>
</evidence>
<protein>
    <recommendedName>
        <fullName evidence="4">ribonuclease Z</fullName>
        <ecNumber evidence="4">3.1.26.11</ecNumber>
    </recommendedName>
</protein>
<evidence type="ECO:0000256" key="4">
    <source>
        <dbReference type="ARBA" id="ARBA00012477"/>
    </source>
</evidence>
<dbReference type="Gene3D" id="3.60.15.10">
    <property type="entry name" value="Ribonuclease Z/Hydroxyacylglutathione hydrolase-like"/>
    <property type="match status" value="1"/>
</dbReference>
<evidence type="ECO:0000313" key="12">
    <source>
        <dbReference type="Proteomes" id="UP001202328"/>
    </source>
</evidence>
<evidence type="ECO:0000256" key="6">
    <source>
        <dbReference type="ARBA" id="ARBA00022722"/>
    </source>
</evidence>
<gene>
    <name evidence="11" type="ORF">MKW98_006130</name>
</gene>
<dbReference type="CDD" id="cd07718">
    <property type="entry name" value="RNaseZ_ELAC1_ELAC2-C-term-like_MBL-fold"/>
    <property type="match status" value="1"/>
</dbReference>
<evidence type="ECO:0000256" key="1">
    <source>
        <dbReference type="ARBA" id="ARBA00000402"/>
    </source>
</evidence>
<dbReference type="EC" id="3.1.26.11" evidence="4"/>
<comment type="cofactor">
    <cofactor evidence="2">
        <name>Zn(2+)</name>
        <dbReference type="ChEBI" id="CHEBI:29105"/>
    </cofactor>
</comment>
<evidence type="ECO:0000313" key="11">
    <source>
        <dbReference type="EMBL" id="KAI3955770.1"/>
    </source>
</evidence>
<dbReference type="SUPFAM" id="SSF56281">
    <property type="entry name" value="Metallo-hydrolase/oxidoreductase"/>
    <property type="match status" value="1"/>
</dbReference>
<evidence type="ECO:0000256" key="7">
    <source>
        <dbReference type="ARBA" id="ARBA00022723"/>
    </source>
</evidence>
<dbReference type="Proteomes" id="UP001202328">
    <property type="component" value="Unassembled WGS sequence"/>
</dbReference>
<keyword evidence="12" id="KW-1185">Reference proteome</keyword>
<accession>A0AAD4TGW2</accession>
<comment type="catalytic activity">
    <reaction evidence="1">
        <text>Endonucleolytic cleavage of RNA, removing extra 3' nucleotides from tRNA precursor, generating 3' termini of tRNAs. A 3'-hydroxy group is left at the tRNA terminus and a 5'-phosphoryl group is left at the trailer molecule.</text>
        <dbReference type="EC" id="3.1.26.11"/>
    </reaction>
</comment>
<dbReference type="GO" id="GO:0042781">
    <property type="term" value="F:3'-tRNA processing endoribonuclease activity"/>
    <property type="evidence" value="ECO:0007669"/>
    <property type="project" value="UniProtKB-EC"/>
</dbReference>
<comment type="similarity">
    <text evidence="3">Belongs to the RNase Z family.</text>
</comment>
<evidence type="ECO:0000256" key="2">
    <source>
        <dbReference type="ARBA" id="ARBA00001947"/>
    </source>
</evidence>
<evidence type="ECO:0000256" key="5">
    <source>
        <dbReference type="ARBA" id="ARBA00022694"/>
    </source>
</evidence>
<dbReference type="PANTHER" id="PTHR12553">
    <property type="entry name" value="ZINC PHOSPHODIESTERASE ELAC PROTEIN 2"/>
    <property type="match status" value="1"/>
</dbReference>
<dbReference type="GO" id="GO:0046872">
    <property type="term" value="F:metal ion binding"/>
    <property type="evidence" value="ECO:0007669"/>
    <property type="project" value="UniProtKB-KW"/>
</dbReference>
<dbReference type="PANTHER" id="PTHR12553:SF49">
    <property type="entry name" value="ZINC PHOSPHODIESTERASE ELAC PROTEIN 2"/>
    <property type="match status" value="1"/>
</dbReference>
<dbReference type="AlphaFoldDB" id="A0AAD4TGW2"/>
<dbReference type="GO" id="GO:1990180">
    <property type="term" value="P:mitochondrial tRNA 3'-end processing"/>
    <property type="evidence" value="ECO:0007669"/>
    <property type="project" value="TreeGrafter"/>
</dbReference>
<reference evidence="11" key="1">
    <citation type="submission" date="2022-04" db="EMBL/GenBank/DDBJ databases">
        <title>A functionally conserved STORR gene fusion in Papaver species that diverged 16.8 million years ago.</title>
        <authorList>
            <person name="Catania T."/>
        </authorList>
    </citation>
    <scope>NUCLEOTIDE SEQUENCE</scope>
    <source>
        <strain evidence="11">S-188037</strain>
    </source>
</reference>
<dbReference type="GO" id="GO:0005739">
    <property type="term" value="C:mitochondrion"/>
    <property type="evidence" value="ECO:0007669"/>
    <property type="project" value="TreeGrafter"/>
</dbReference>
<keyword evidence="7" id="KW-0479">Metal-binding</keyword>
<dbReference type="InterPro" id="IPR047151">
    <property type="entry name" value="RNZ2-like"/>
</dbReference>
<comment type="caution">
    <text evidence="11">The sequence shown here is derived from an EMBL/GenBank/DDBJ whole genome shotgun (WGS) entry which is preliminary data.</text>
</comment>
<keyword evidence="5" id="KW-0819">tRNA processing</keyword>
<keyword evidence="9" id="KW-0378">Hydrolase</keyword>
<sequence>MTSNVVAVPNPSQCVAAEIILKFRLRPHSELGLDKSEIPGLLGHAEVIDELILENPEISKLPSCLENISRDDMEIVFLGTGSSQPSKYRNVSSILINLFSKGSLLLDCGEGTLGQLRRRFGVIGANDAVRGLKCIWISHKHADHHLGLPSILSLRCRLLKGTNHDRIIVIAPAELKKYFDKYQLFEDLDMQFLDYGHTTEAKWKGFESNCEKPAGKATAVFKTQQKLKQVLAEADLEALISVPAAERLHTEGKIIPGWKLVYSGDTIPCQNLKDASKRATILIHEATFEDSMKEEAIKKNHSITREAIEVGGDGPDGAYRIILTHFSQRYPIIPVFSEAHMNKTCIAFDLMSVNIADFPVLPKVLPHLKVLFKNETMVEEFDDDI</sequence>
<evidence type="ECO:0000256" key="3">
    <source>
        <dbReference type="ARBA" id="ARBA00007823"/>
    </source>
</evidence>
<name>A0AAD4TGW2_9MAGN</name>
<proteinExistence type="inferred from homology"/>
<evidence type="ECO:0000256" key="10">
    <source>
        <dbReference type="ARBA" id="ARBA00022833"/>
    </source>
</evidence>
<keyword evidence="8" id="KW-0255">Endonuclease</keyword>
<keyword evidence="10" id="KW-0862">Zinc</keyword>
<keyword evidence="6" id="KW-0540">Nuclease</keyword>
<dbReference type="InterPro" id="IPR036866">
    <property type="entry name" value="RibonucZ/Hydroxyglut_hydro"/>
</dbReference>
<organism evidence="11 12">
    <name type="scientific">Papaver atlanticum</name>
    <dbReference type="NCBI Taxonomy" id="357466"/>
    <lineage>
        <taxon>Eukaryota</taxon>
        <taxon>Viridiplantae</taxon>
        <taxon>Streptophyta</taxon>
        <taxon>Embryophyta</taxon>
        <taxon>Tracheophyta</taxon>
        <taxon>Spermatophyta</taxon>
        <taxon>Magnoliopsida</taxon>
        <taxon>Ranunculales</taxon>
        <taxon>Papaveraceae</taxon>
        <taxon>Papaveroideae</taxon>
        <taxon>Papaver</taxon>
    </lineage>
</organism>